<dbReference type="PROSITE" id="PS51257">
    <property type="entry name" value="PROKAR_LIPOPROTEIN"/>
    <property type="match status" value="1"/>
</dbReference>
<dbReference type="AlphaFoldDB" id="A0A410G6J4"/>
<gene>
    <name evidence="1" type="ORF">EI546_14240</name>
</gene>
<dbReference type="EMBL" id="CP034951">
    <property type="protein sequence ID" value="QAA82805.1"/>
    <property type="molecule type" value="Genomic_DNA"/>
</dbReference>
<dbReference type="RefSeq" id="WP_128251169.1">
    <property type="nucleotide sequence ID" value="NZ_CP034951.1"/>
</dbReference>
<evidence type="ECO:0000313" key="2">
    <source>
        <dbReference type="Proteomes" id="UP000285517"/>
    </source>
</evidence>
<reference evidence="1 2" key="1">
    <citation type="submission" date="2019-01" db="EMBL/GenBank/DDBJ databases">
        <title>Complete genome sequencing of Aequorivita sp. H23M31.</title>
        <authorList>
            <person name="Bae J.-W."/>
        </authorList>
    </citation>
    <scope>NUCLEOTIDE SEQUENCE [LARGE SCALE GENOMIC DNA]</scope>
    <source>
        <strain evidence="1 2">H23M31</strain>
    </source>
</reference>
<dbReference type="KEGG" id="aev:EI546_14240"/>
<dbReference type="Proteomes" id="UP000285517">
    <property type="component" value="Chromosome"/>
</dbReference>
<organism evidence="1 2">
    <name type="scientific">Aequorivita ciconiae</name>
    <dbReference type="NCBI Taxonomy" id="2494375"/>
    <lineage>
        <taxon>Bacteria</taxon>
        <taxon>Pseudomonadati</taxon>
        <taxon>Bacteroidota</taxon>
        <taxon>Flavobacteriia</taxon>
        <taxon>Flavobacteriales</taxon>
        <taxon>Flavobacteriaceae</taxon>
        <taxon>Aequorivita</taxon>
    </lineage>
</organism>
<keyword evidence="2" id="KW-1185">Reference proteome</keyword>
<name>A0A410G6J4_9FLAO</name>
<accession>A0A410G6J4</accession>
<evidence type="ECO:0008006" key="3">
    <source>
        <dbReference type="Google" id="ProtNLM"/>
    </source>
</evidence>
<evidence type="ECO:0000313" key="1">
    <source>
        <dbReference type="EMBL" id="QAA82805.1"/>
    </source>
</evidence>
<dbReference type="OrthoDB" id="1494315at2"/>
<protein>
    <recommendedName>
        <fullName evidence="3">Lipoprotein</fullName>
    </recommendedName>
</protein>
<sequence>MRNLIYIFLITLFFGCKNKHKEINPTVSDNGPVVENITSTENNKTDYQHEIIPGKRLGNIILNENSTAVKDSLGKPDSGDAAMGKAVATWHQGSKDQLSIYTTTQMGVEDFSRIKAIRTLSPDYKTNDNLAVDSTLDEIEINYKLNKVGDFTSEDHNYILYSTVEGIGFEIGEDGKCHGIVLTEKGTEPQQLYLTFYPDLKKAN</sequence>
<proteinExistence type="predicted"/>